<organism evidence="3 6">
    <name type="scientific">Rotaria magnacalcarata</name>
    <dbReference type="NCBI Taxonomy" id="392030"/>
    <lineage>
        <taxon>Eukaryota</taxon>
        <taxon>Metazoa</taxon>
        <taxon>Spiralia</taxon>
        <taxon>Gnathifera</taxon>
        <taxon>Rotifera</taxon>
        <taxon>Eurotatoria</taxon>
        <taxon>Bdelloidea</taxon>
        <taxon>Philodinida</taxon>
        <taxon>Philodinidae</taxon>
        <taxon>Rotaria</taxon>
    </lineage>
</organism>
<dbReference type="AlphaFoldDB" id="A0A816LWN6"/>
<evidence type="ECO:0000313" key="5">
    <source>
        <dbReference type="EMBL" id="CAF5173561.1"/>
    </source>
</evidence>
<reference evidence="3" key="1">
    <citation type="submission" date="2021-02" db="EMBL/GenBank/DDBJ databases">
        <authorList>
            <person name="Nowell W R."/>
        </authorList>
    </citation>
    <scope>NUCLEOTIDE SEQUENCE</scope>
</reference>
<evidence type="ECO:0000256" key="1">
    <source>
        <dbReference type="SAM" id="MobiDB-lite"/>
    </source>
</evidence>
<comment type="caution">
    <text evidence="3">The sequence shown here is derived from an EMBL/GenBank/DDBJ whole genome shotgun (WGS) entry which is preliminary data.</text>
</comment>
<feature type="compositionally biased region" description="Basic residues" evidence="1">
    <location>
        <begin position="78"/>
        <end position="90"/>
    </location>
</feature>
<proteinExistence type="predicted"/>
<accession>A0A816LWN6</accession>
<dbReference type="EMBL" id="CAJNOW010008950">
    <property type="protein sequence ID" value="CAF1550391.1"/>
    <property type="molecule type" value="Genomic_DNA"/>
</dbReference>
<dbReference type="EMBL" id="CAJOBJ010009350">
    <property type="protein sequence ID" value="CAF4135897.1"/>
    <property type="molecule type" value="Genomic_DNA"/>
</dbReference>
<evidence type="ECO:0000313" key="4">
    <source>
        <dbReference type="EMBL" id="CAF4135897.1"/>
    </source>
</evidence>
<dbReference type="Proteomes" id="UP000663824">
    <property type="component" value="Unassembled WGS sequence"/>
</dbReference>
<evidence type="ECO:0000313" key="3">
    <source>
        <dbReference type="EMBL" id="CAF1959943.1"/>
    </source>
</evidence>
<dbReference type="Proteomes" id="UP000681720">
    <property type="component" value="Unassembled WGS sequence"/>
</dbReference>
<name>A0A816LWN6_9BILA</name>
<evidence type="ECO:0000313" key="6">
    <source>
        <dbReference type="Proteomes" id="UP000663824"/>
    </source>
</evidence>
<dbReference type="Proteomes" id="UP000663834">
    <property type="component" value="Unassembled WGS sequence"/>
</dbReference>
<dbReference type="Proteomes" id="UP000676336">
    <property type="component" value="Unassembled WGS sequence"/>
</dbReference>
<evidence type="ECO:0000313" key="2">
    <source>
        <dbReference type="EMBL" id="CAF1550391.1"/>
    </source>
</evidence>
<feature type="non-terminal residue" evidence="3">
    <location>
        <position position="1"/>
    </location>
</feature>
<gene>
    <name evidence="4" type="ORF">GIL414_LOCUS18756</name>
    <name evidence="2" type="ORF">KQP761_LOCUS17602</name>
    <name evidence="3" type="ORF">MBJ925_LOCUS6314</name>
    <name evidence="5" type="ORF">SMN809_LOCUS66661</name>
</gene>
<feature type="region of interest" description="Disordered" evidence="1">
    <location>
        <begin position="60"/>
        <end position="90"/>
    </location>
</feature>
<dbReference type="EMBL" id="CAJOBI010313791">
    <property type="protein sequence ID" value="CAF5173561.1"/>
    <property type="molecule type" value="Genomic_DNA"/>
</dbReference>
<sequence length="90" mass="10243">SQQMAHLLMGAVAAYLSYRAARRVGTAYSGAKQEMYERQYGNYSNPNSYYNQGYYENSYPNNYQPSGRQVAYSSAGGRSHHSGRSYRRGY</sequence>
<dbReference type="EMBL" id="CAJNRE010001851">
    <property type="protein sequence ID" value="CAF1959943.1"/>
    <property type="molecule type" value="Genomic_DNA"/>
</dbReference>
<protein>
    <submittedName>
        <fullName evidence="3">Uncharacterized protein</fullName>
    </submittedName>
</protein>